<dbReference type="Proteomes" id="UP000251960">
    <property type="component" value="Chromosome 8"/>
</dbReference>
<feature type="region of interest" description="Disordered" evidence="1">
    <location>
        <begin position="53"/>
        <end position="102"/>
    </location>
</feature>
<feature type="compositionally biased region" description="Low complexity" evidence="1">
    <location>
        <begin position="76"/>
        <end position="93"/>
    </location>
</feature>
<organism evidence="2 3">
    <name type="scientific">Zea mays</name>
    <name type="common">Maize</name>
    <dbReference type="NCBI Taxonomy" id="4577"/>
    <lineage>
        <taxon>Eukaryota</taxon>
        <taxon>Viridiplantae</taxon>
        <taxon>Streptophyta</taxon>
        <taxon>Embryophyta</taxon>
        <taxon>Tracheophyta</taxon>
        <taxon>Spermatophyta</taxon>
        <taxon>Magnoliopsida</taxon>
        <taxon>Liliopsida</taxon>
        <taxon>Poales</taxon>
        <taxon>Poaceae</taxon>
        <taxon>PACMAD clade</taxon>
        <taxon>Panicoideae</taxon>
        <taxon>Andropogonodae</taxon>
        <taxon>Andropogoneae</taxon>
        <taxon>Tripsacinae</taxon>
        <taxon>Zea</taxon>
    </lineage>
</organism>
<evidence type="ECO:0000313" key="3">
    <source>
        <dbReference type="Proteomes" id="UP000251960"/>
    </source>
</evidence>
<feature type="compositionally biased region" description="Low complexity" evidence="1">
    <location>
        <begin position="239"/>
        <end position="268"/>
    </location>
</feature>
<proteinExistence type="predicted"/>
<dbReference type="AlphaFoldDB" id="A0A3L6DN19"/>
<reference evidence="2 3" key="1">
    <citation type="journal article" date="2018" name="Nat. Genet.">
        <title>Extensive intraspecific gene order and gene structural variations between Mo17 and other maize genomes.</title>
        <authorList>
            <person name="Sun S."/>
            <person name="Zhou Y."/>
            <person name="Chen J."/>
            <person name="Shi J."/>
            <person name="Zhao H."/>
            <person name="Zhao H."/>
            <person name="Song W."/>
            <person name="Zhang M."/>
            <person name="Cui Y."/>
            <person name="Dong X."/>
            <person name="Liu H."/>
            <person name="Ma X."/>
            <person name="Jiao Y."/>
            <person name="Wang B."/>
            <person name="Wei X."/>
            <person name="Stein J.C."/>
            <person name="Glaubitz J.C."/>
            <person name="Lu F."/>
            <person name="Yu G."/>
            <person name="Liang C."/>
            <person name="Fengler K."/>
            <person name="Li B."/>
            <person name="Rafalski A."/>
            <person name="Schnable P.S."/>
            <person name="Ware D.H."/>
            <person name="Buckler E.S."/>
            <person name="Lai J."/>
        </authorList>
    </citation>
    <scope>NUCLEOTIDE SEQUENCE [LARGE SCALE GENOMIC DNA]</scope>
    <source>
        <strain evidence="3">cv. Missouri 17</strain>
        <tissue evidence="2">Seedling</tissue>
    </source>
</reference>
<name>A0A3L6DN19_MAIZE</name>
<comment type="caution">
    <text evidence="2">The sequence shown here is derived from an EMBL/GenBank/DDBJ whole genome shotgun (WGS) entry which is preliminary data.</text>
</comment>
<evidence type="ECO:0000313" key="2">
    <source>
        <dbReference type="EMBL" id="PWZ09147.1"/>
    </source>
</evidence>
<protein>
    <submittedName>
        <fullName evidence="2">Uncharacterized protein</fullName>
    </submittedName>
</protein>
<sequence>MPSCTCSSESSRRCGCGPLRAAAAGEGATATADDADRLFPSRLHACFSPAGTLARGARTPHATTPAGTDGGGACDGDGSASASVSSSPSLAAPPKRSRSPYRRDTFTYSGLILLRYRRTTSLANRRSSAVIDAATSCSCCWGSAAAAAAVAGRSATASEARELLSRVNSDASGVASSTRSFTRNRLATGAALVPAASAAARPPLGFRSLSSSTRNLVAGRGSDGGGAASGSASAAGATAATGATTPSSPAAKLSSTRSSSASDAALSSPGTANSRSKKEEASSPYSHADAAMVVAAAGARWAPVSTPPRRYLRKLKESMARGTAARVGAPSRSSAAVEKRHYLLFLQRLLRRGRRGQRNEE</sequence>
<feature type="region of interest" description="Disordered" evidence="1">
    <location>
        <begin position="239"/>
        <end position="284"/>
    </location>
</feature>
<accession>A0A3L6DN19</accession>
<dbReference type="EMBL" id="NCVQ01000009">
    <property type="protein sequence ID" value="PWZ09147.1"/>
    <property type="molecule type" value="Genomic_DNA"/>
</dbReference>
<gene>
    <name evidence="2" type="ORF">Zm00014a_012255</name>
</gene>
<evidence type="ECO:0000256" key="1">
    <source>
        <dbReference type="SAM" id="MobiDB-lite"/>
    </source>
</evidence>